<dbReference type="EMBL" id="NBNE01005152">
    <property type="protein sequence ID" value="OWZ04093.1"/>
    <property type="molecule type" value="Genomic_DNA"/>
</dbReference>
<protein>
    <submittedName>
        <fullName evidence="1">Cysteine protease</fullName>
    </submittedName>
</protein>
<keyword evidence="1" id="KW-0378">Hydrolase</keyword>
<keyword evidence="1" id="KW-0645">Protease</keyword>
<dbReference type="OrthoDB" id="128521at2759"/>
<name>A0A225VFC5_9STRA</name>
<gene>
    <name evidence="1" type="ORF">PHMEG_00024063</name>
</gene>
<reference evidence="2" key="1">
    <citation type="submission" date="2017-03" db="EMBL/GenBank/DDBJ databases">
        <title>Phytopthora megakarya and P. palmivora, two closely related causual agents of cacao black pod achieved similar genome size and gene model numbers by different mechanisms.</title>
        <authorList>
            <person name="Ali S."/>
            <person name="Shao J."/>
            <person name="Larry D.J."/>
            <person name="Kronmiller B."/>
            <person name="Shen D."/>
            <person name="Strem M.D."/>
            <person name="Melnick R.L."/>
            <person name="Guiltinan M.J."/>
            <person name="Tyler B.M."/>
            <person name="Meinhardt L.W."/>
            <person name="Bailey B.A."/>
        </authorList>
    </citation>
    <scope>NUCLEOTIDE SEQUENCE [LARGE SCALE GENOMIC DNA]</scope>
    <source>
        <strain evidence="2">zdho120</strain>
    </source>
</reference>
<keyword evidence="2" id="KW-1185">Reference proteome</keyword>
<dbReference type="AlphaFoldDB" id="A0A225VFC5"/>
<organism evidence="1 2">
    <name type="scientific">Phytophthora megakarya</name>
    <dbReference type="NCBI Taxonomy" id="4795"/>
    <lineage>
        <taxon>Eukaryota</taxon>
        <taxon>Sar</taxon>
        <taxon>Stramenopiles</taxon>
        <taxon>Oomycota</taxon>
        <taxon>Peronosporomycetes</taxon>
        <taxon>Peronosporales</taxon>
        <taxon>Peronosporaceae</taxon>
        <taxon>Phytophthora</taxon>
    </lineage>
</organism>
<dbReference type="Proteomes" id="UP000198211">
    <property type="component" value="Unassembled WGS sequence"/>
</dbReference>
<dbReference type="GO" id="GO:0006508">
    <property type="term" value="P:proteolysis"/>
    <property type="evidence" value="ECO:0007669"/>
    <property type="project" value="UniProtKB-KW"/>
</dbReference>
<comment type="caution">
    <text evidence="1">The sequence shown here is derived from an EMBL/GenBank/DDBJ whole genome shotgun (WGS) entry which is preliminary data.</text>
</comment>
<sequence length="65" mass="7524">MNSTVDALRPSIREMGSYIATFQILAKEQGKSIQWRVDDEYVTDKIQYRLLESVVNDDLKKLMGD</sequence>
<proteinExistence type="predicted"/>
<dbReference type="GO" id="GO:0008233">
    <property type="term" value="F:peptidase activity"/>
    <property type="evidence" value="ECO:0007669"/>
    <property type="project" value="UniProtKB-KW"/>
</dbReference>
<evidence type="ECO:0000313" key="2">
    <source>
        <dbReference type="Proteomes" id="UP000198211"/>
    </source>
</evidence>
<evidence type="ECO:0000313" key="1">
    <source>
        <dbReference type="EMBL" id="OWZ04093.1"/>
    </source>
</evidence>
<accession>A0A225VFC5</accession>